<proteinExistence type="predicted"/>
<dbReference type="Proteomes" id="UP000314294">
    <property type="component" value="Unassembled WGS sequence"/>
</dbReference>
<keyword evidence="1" id="KW-1133">Transmembrane helix</keyword>
<keyword evidence="1" id="KW-0472">Membrane</keyword>
<evidence type="ECO:0000256" key="1">
    <source>
        <dbReference type="SAM" id="Phobius"/>
    </source>
</evidence>
<accession>A0A4Z2FEJ8</accession>
<sequence length="237" mass="26066">MSSMNFWPPKPGSTVMTRAMSIWLAQGASSSTVVAGFMATPTCRTHTGTPRSPTFMPLSWISLMRFPGLVVDSMWKVYWLAPAAAMAFTHCSGRDTIMVHFHGVSSSVTCVGTSVSPKKGSGPTDFLRHSTMGCPKSIIRTHSLPRQDRSLLRMDGPIFALYAMLLLLLLSAPRPRAFHILDATRVQSSSFCPEPSPSSLSDLWQNHQQYSIICRFHHHSLSTSSDQQLNSGQPLDV</sequence>
<keyword evidence="1" id="KW-0812">Transmembrane</keyword>
<dbReference type="AlphaFoldDB" id="A0A4Z2FEJ8"/>
<evidence type="ECO:0000313" key="2">
    <source>
        <dbReference type="EMBL" id="TNN39569.1"/>
    </source>
</evidence>
<dbReference type="EMBL" id="SRLO01001269">
    <property type="protein sequence ID" value="TNN39569.1"/>
    <property type="molecule type" value="Genomic_DNA"/>
</dbReference>
<gene>
    <name evidence="2" type="ORF">EYF80_050270</name>
</gene>
<evidence type="ECO:0000313" key="3">
    <source>
        <dbReference type="Proteomes" id="UP000314294"/>
    </source>
</evidence>
<comment type="caution">
    <text evidence="2">The sequence shown here is derived from an EMBL/GenBank/DDBJ whole genome shotgun (WGS) entry which is preliminary data.</text>
</comment>
<reference evidence="2 3" key="1">
    <citation type="submission" date="2019-03" db="EMBL/GenBank/DDBJ databases">
        <title>First draft genome of Liparis tanakae, snailfish: a comprehensive survey of snailfish specific genes.</title>
        <authorList>
            <person name="Kim W."/>
            <person name="Song I."/>
            <person name="Jeong J.-H."/>
            <person name="Kim D."/>
            <person name="Kim S."/>
            <person name="Ryu S."/>
            <person name="Song J.Y."/>
            <person name="Lee S.K."/>
        </authorList>
    </citation>
    <scope>NUCLEOTIDE SEQUENCE [LARGE SCALE GENOMIC DNA]</scope>
    <source>
        <tissue evidence="2">Muscle</tissue>
    </source>
</reference>
<organism evidence="2 3">
    <name type="scientific">Liparis tanakae</name>
    <name type="common">Tanaka's snailfish</name>
    <dbReference type="NCBI Taxonomy" id="230148"/>
    <lineage>
        <taxon>Eukaryota</taxon>
        <taxon>Metazoa</taxon>
        <taxon>Chordata</taxon>
        <taxon>Craniata</taxon>
        <taxon>Vertebrata</taxon>
        <taxon>Euteleostomi</taxon>
        <taxon>Actinopterygii</taxon>
        <taxon>Neopterygii</taxon>
        <taxon>Teleostei</taxon>
        <taxon>Neoteleostei</taxon>
        <taxon>Acanthomorphata</taxon>
        <taxon>Eupercaria</taxon>
        <taxon>Perciformes</taxon>
        <taxon>Cottioidei</taxon>
        <taxon>Cottales</taxon>
        <taxon>Liparidae</taxon>
        <taxon>Liparis</taxon>
    </lineage>
</organism>
<protein>
    <submittedName>
        <fullName evidence="2">Uncharacterized protein</fullName>
    </submittedName>
</protein>
<name>A0A4Z2FEJ8_9TELE</name>
<feature type="transmembrane region" description="Helical" evidence="1">
    <location>
        <begin position="151"/>
        <end position="170"/>
    </location>
</feature>
<keyword evidence="3" id="KW-1185">Reference proteome</keyword>